<accession>A0A4S1WKN7</accession>
<proteinExistence type="predicted"/>
<comment type="caution">
    <text evidence="2">The sequence shown here is derived from an EMBL/GenBank/DDBJ whole genome shotgun (WGS) entry which is preliminary data.</text>
</comment>
<organism evidence="2 3">
    <name type="scientific">Sphingomonas naasensis</name>
    <dbReference type="NCBI Taxonomy" id="1344951"/>
    <lineage>
        <taxon>Bacteria</taxon>
        <taxon>Pseudomonadati</taxon>
        <taxon>Pseudomonadota</taxon>
        <taxon>Alphaproteobacteria</taxon>
        <taxon>Sphingomonadales</taxon>
        <taxon>Sphingomonadaceae</taxon>
        <taxon>Sphingomonas</taxon>
    </lineage>
</organism>
<name>A0A4S1WKN7_9SPHN</name>
<evidence type="ECO:0000259" key="1">
    <source>
        <dbReference type="Pfam" id="PF14065"/>
    </source>
</evidence>
<evidence type="ECO:0000313" key="3">
    <source>
        <dbReference type="Proteomes" id="UP000309848"/>
    </source>
</evidence>
<dbReference type="AlphaFoldDB" id="A0A4S1WKN7"/>
<reference evidence="2 3" key="1">
    <citation type="submission" date="2019-04" db="EMBL/GenBank/DDBJ databases">
        <title>Sphingomonas psychrotolerans sp. nov., isolated from soil in the Tianshan Mountains, Xinjiang, China.</title>
        <authorList>
            <person name="Luo Y."/>
            <person name="Sheng H."/>
        </authorList>
    </citation>
    <scope>NUCLEOTIDE SEQUENCE [LARGE SCALE GENOMIC DNA]</scope>
    <source>
        <strain evidence="2 3">KIS18-15</strain>
    </source>
</reference>
<dbReference type="OrthoDB" id="7560784at2"/>
<dbReference type="Proteomes" id="UP000309848">
    <property type="component" value="Unassembled WGS sequence"/>
</dbReference>
<evidence type="ECO:0000313" key="2">
    <source>
        <dbReference type="EMBL" id="TGX43293.1"/>
    </source>
</evidence>
<keyword evidence="3" id="KW-1185">Reference proteome</keyword>
<dbReference type="EMBL" id="SRXU01000003">
    <property type="protein sequence ID" value="TGX43293.1"/>
    <property type="molecule type" value="Genomic_DNA"/>
</dbReference>
<dbReference type="Pfam" id="PF14065">
    <property type="entry name" value="Pvc16_N"/>
    <property type="match status" value="1"/>
</dbReference>
<gene>
    <name evidence="2" type="ORF">E5A74_09010</name>
</gene>
<dbReference type="InterPro" id="IPR025351">
    <property type="entry name" value="Pvc16_N"/>
</dbReference>
<protein>
    <submittedName>
        <fullName evidence="2">DUF4255 domain-containing protein</fullName>
    </submittedName>
</protein>
<feature type="domain" description="Pvc16 N-terminal" evidence="1">
    <location>
        <begin position="58"/>
        <end position="232"/>
    </location>
</feature>
<sequence length="242" mass="25939">MRPLLPGRAIAIVWRRKVAFESSRSRAGAAATSSKLLKPRGGRSWPMVMISDILLSVRDRIESALQAAQARDEEWIRLANLTGLDGATQPEIAGRIVMSLAALQHDTSLGNFPSMRHGDGDDYAMASAPQFIDAYVLFTSCFVDASYAAGLAALSRIIEYLQENPVFDAASAPAIGGRMGNLAIEIVALDLGQISHLATYTGLKGQPFILYRLRRLPFAGAAIAAVAPAVQETPPPLLQPRG</sequence>